<dbReference type="Proteomes" id="UP000573603">
    <property type="component" value="Unassembled WGS sequence"/>
</dbReference>
<proteinExistence type="predicted"/>
<dbReference type="EMBL" id="JABEVY010000187">
    <property type="protein sequence ID" value="KAF5243692.1"/>
    <property type="molecule type" value="Genomic_DNA"/>
</dbReference>
<sequence length="299" mass="33389">MQRIPTPPAFRHGSQHLHLTSQDSSCHLSHRALQAIEKTTSHIVRPHNNEAIRAESALLQPEADITMASNRDPFLENPVSPYRKDAKDITDVIESLIKEPDVEARLTDANKQVADLKESLKASEHRATKAEDLAAREKRLADFRITQFKINFRSGARRMFGLAQLFEGLGKDPATTNAHAVNESAESAADVNSSVNTREQSAQLEERFSLSSSDTSDSTRVKREESPLFIDLDQPSDGSGMNDIARIPSYEETNGETVPVLEAPVFQYLRVDEIDMMTDDAAVSRLWEAADGHKRRRTE</sequence>
<protein>
    <submittedName>
        <fullName evidence="3">Uncharacterized protein</fullName>
    </submittedName>
</protein>
<keyword evidence="1" id="KW-0175">Coiled coil</keyword>
<evidence type="ECO:0000256" key="2">
    <source>
        <dbReference type="SAM" id="MobiDB-lite"/>
    </source>
</evidence>
<name>A0A8H4ZCK8_9HYPO</name>
<feature type="region of interest" description="Disordered" evidence="2">
    <location>
        <begin position="185"/>
        <end position="225"/>
    </location>
</feature>
<accession>A0A8H4ZCK8</accession>
<comment type="caution">
    <text evidence="3">The sequence shown here is derived from an EMBL/GenBank/DDBJ whole genome shotgun (WGS) entry which is preliminary data.</text>
</comment>
<feature type="coiled-coil region" evidence="1">
    <location>
        <begin position="106"/>
        <end position="133"/>
    </location>
</feature>
<evidence type="ECO:0000313" key="4">
    <source>
        <dbReference type="Proteomes" id="UP000573603"/>
    </source>
</evidence>
<evidence type="ECO:0000256" key="1">
    <source>
        <dbReference type="SAM" id="Coils"/>
    </source>
</evidence>
<organism evidence="3 4">
    <name type="scientific">Fusarium anthophilum</name>
    <dbReference type="NCBI Taxonomy" id="48485"/>
    <lineage>
        <taxon>Eukaryota</taxon>
        <taxon>Fungi</taxon>
        <taxon>Dikarya</taxon>
        <taxon>Ascomycota</taxon>
        <taxon>Pezizomycotina</taxon>
        <taxon>Sordariomycetes</taxon>
        <taxon>Hypocreomycetidae</taxon>
        <taxon>Hypocreales</taxon>
        <taxon>Nectriaceae</taxon>
        <taxon>Fusarium</taxon>
        <taxon>Fusarium fujikuroi species complex</taxon>
    </lineage>
</organism>
<dbReference type="AlphaFoldDB" id="A0A8H4ZCK8"/>
<feature type="compositionally biased region" description="Polar residues" evidence="2">
    <location>
        <begin position="190"/>
        <end position="203"/>
    </location>
</feature>
<evidence type="ECO:0000313" key="3">
    <source>
        <dbReference type="EMBL" id="KAF5243692.1"/>
    </source>
</evidence>
<gene>
    <name evidence="3" type="ORF">FANTH_8064</name>
</gene>
<reference evidence="3 4" key="1">
    <citation type="journal article" date="2020" name="BMC Genomics">
        <title>Correction to: Identification and distribution of gene clusters required for synthesis of sphingolipid metabolism inhibitors in diverse species of the filamentous fungus Fusarium.</title>
        <authorList>
            <person name="Kim H.S."/>
            <person name="Lohmar J.M."/>
            <person name="Busman M."/>
            <person name="Brown D.W."/>
            <person name="Naumann T.A."/>
            <person name="Divon H.H."/>
            <person name="Lysoe E."/>
            <person name="Uhlig S."/>
            <person name="Proctor R.H."/>
        </authorList>
    </citation>
    <scope>NUCLEOTIDE SEQUENCE [LARGE SCALE GENOMIC DNA]</scope>
    <source>
        <strain evidence="3 4">NRRL 25214</strain>
    </source>
</reference>
<keyword evidence="4" id="KW-1185">Reference proteome</keyword>